<name>A0AAD5X9S0_9FUNG</name>
<dbReference type="AlphaFoldDB" id="A0AAD5X9S0"/>
<keyword evidence="5" id="KW-0479">Metal-binding</keyword>
<comment type="pathway">
    <text evidence="5">Cofactor biosynthesis; ubiquinone biosynthesis.</text>
</comment>
<dbReference type="EC" id="2.1.1.-" evidence="5"/>
<dbReference type="EMBL" id="JADGJH010002284">
    <property type="protein sequence ID" value="KAJ3100397.1"/>
    <property type="molecule type" value="Genomic_DNA"/>
</dbReference>
<keyword evidence="5" id="KW-0472">Membrane</keyword>
<evidence type="ECO:0000313" key="6">
    <source>
        <dbReference type="EMBL" id="KAJ3100397.1"/>
    </source>
</evidence>
<keyword evidence="4 5" id="KW-0949">S-adenosyl-L-methionine</keyword>
<dbReference type="InterPro" id="IPR010233">
    <property type="entry name" value="UbiG_MeTrfase"/>
</dbReference>
<feature type="binding site" evidence="5">
    <location>
        <position position="200"/>
    </location>
    <ligand>
        <name>Mg(2+)</name>
        <dbReference type="ChEBI" id="CHEBI:18420"/>
    </ligand>
</feature>
<comment type="subunit">
    <text evidence="5">Component of a multi-subunit COQ enzyme complex, composed of at least COQ3, COQ4, COQ5, COQ6, COQ7 and COQ9.</text>
</comment>
<gene>
    <name evidence="5" type="primary">COQ3</name>
    <name evidence="6" type="ORF">HK100_004717</name>
</gene>
<comment type="function">
    <text evidence="5">O-methyltransferase required for two non-consecutive steps during ubiquinone biosynthesis. Catalyzes the 2 O-methylation of 3,4-dihydroxy-5-(all-trans-polyprenyl)benzoic acid into 4-hydroxy-3-methoxy-5-(all-trans-polyprenyl)benzoic acid. Also catalyzes the last step of ubiquinone biosynthesis by mediating methylation of 3-demethylubiquinone into ubiquinone. Also able to mediate the methylation of 3-demethylubiquinol into ubiquinol.</text>
</comment>
<feature type="binding site" evidence="5">
    <location>
        <position position="77"/>
    </location>
    <ligand>
        <name>S-adenosyl-L-methionine</name>
        <dbReference type="ChEBI" id="CHEBI:59789"/>
    </ligand>
</feature>
<comment type="catalytic activity">
    <reaction evidence="5">
        <text>a 3-demethylubiquinone + S-adenosyl-L-methionine = a ubiquinone + S-adenosyl-L-homocysteine</text>
        <dbReference type="Rhea" id="RHEA:81215"/>
        <dbReference type="Rhea" id="RHEA-COMP:9565"/>
        <dbReference type="Rhea" id="RHEA-COMP:19654"/>
        <dbReference type="ChEBI" id="CHEBI:16389"/>
        <dbReference type="ChEBI" id="CHEBI:57856"/>
        <dbReference type="ChEBI" id="CHEBI:59789"/>
        <dbReference type="ChEBI" id="CHEBI:231825"/>
    </reaction>
</comment>
<dbReference type="PANTHER" id="PTHR43464:SF19">
    <property type="entry name" value="UBIQUINONE BIOSYNTHESIS O-METHYLTRANSFERASE, MITOCHONDRIAL"/>
    <property type="match status" value="1"/>
</dbReference>
<dbReference type="EC" id="2.1.1.64" evidence="5"/>
<comment type="catalytic activity">
    <reaction evidence="5">
        <text>a 3,4-dihydroxy-5-(all-trans-polyprenyl)benzoate + S-adenosyl-L-methionine = a 4-hydroxy-3-methoxy-5-(all-trans-polyprenyl)benzoate + S-adenosyl-L-homocysteine + H(+)</text>
        <dbReference type="Rhea" id="RHEA:44452"/>
        <dbReference type="Rhea" id="RHEA-COMP:10930"/>
        <dbReference type="Rhea" id="RHEA-COMP:10931"/>
        <dbReference type="ChEBI" id="CHEBI:15378"/>
        <dbReference type="ChEBI" id="CHEBI:57856"/>
        <dbReference type="ChEBI" id="CHEBI:59789"/>
        <dbReference type="ChEBI" id="CHEBI:64694"/>
        <dbReference type="ChEBI" id="CHEBI:84443"/>
        <dbReference type="EC" id="2.1.1.114"/>
    </reaction>
</comment>
<dbReference type="GO" id="GO:0046872">
    <property type="term" value="F:metal ion binding"/>
    <property type="evidence" value="ECO:0007669"/>
    <property type="project" value="UniProtKB-KW"/>
</dbReference>
<keyword evidence="5" id="KW-0496">Mitochondrion</keyword>
<comment type="similarity">
    <text evidence="5">Belongs to the class I-like SAM-binding methyltransferase superfamily. UbiG/COQ3 family.</text>
</comment>
<evidence type="ECO:0000256" key="1">
    <source>
        <dbReference type="ARBA" id="ARBA00022603"/>
    </source>
</evidence>
<proteinExistence type="inferred from homology"/>
<dbReference type="SUPFAM" id="SSF53335">
    <property type="entry name" value="S-adenosyl-L-methionine-dependent methyltransferases"/>
    <property type="match status" value="1"/>
</dbReference>
<evidence type="ECO:0000313" key="7">
    <source>
        <dbReference type="Proteomes" id="UP001211907"/>
    </source>
</evidence>
<dbReference type="PANTHER" id="PTHR43464">
    <property type="entry name" value="METHYLTRANSFERASE"/>
    <property type="match status" value="1"/>
</dbReference>
<evidence type="ECO:0000256" key="4">
    <source>
        <dbReference type="ARBA" id="ARBA00022691"/>
    </source>
</evidence>
<dbReference type="Proteomes" id="UP001211907">
    <property type="component" value="Unassembled WGS sequence"/>
</dbReference>
<feature type="binding site" evidence="5">
    <location>
        <position position="197"/>
    </location>
    <ligand>
        <name>Mg(2+)</name>
        <dbReference type="ChEBI" id="CHEBI:18420"/>
    </ligand>
</feature>
<dbReference type="Gene3D" id="3.40.50.150">
    <property type="entry name" value="Vaccinia Virus protein VP39"/>
    <property type="match status" value="1"/>
</dbReference>
<protein>
    <recommendedName>
        <fullName evidence="5">Ubiquinone biosynthesis O-methyltransferase, mitochondrial</fullName>
    </recommendedName>
    <alternativeName>
        <fullName evidence="5">3-demethylubiquinol 3-O-methyltransferase</fullName>
        <ecNumber evidence="5">2.1.1.64</ecNumber>
    </alternativeName>
    <alternativeName>
        <fullName evidence="5">3-demethylubiquinone 3-O-methyltransferase</fullName>
        <ecNumber evidence="5">2.1.1.-</ecNumber>
    </alternativeName>
    <alternativeName>
        <fullName evidence="5">Polyprenyldihydroxybenzoate methyltransferase</fullName>
        <ecNumber evidence="5">2.1.1.114</ecNumber>
    </alternativeName>
</protein>
<accession>A0AAD5X9S0</accession>
<keyword evidence="5" id="KW-0999">Mitochondrion inner membrane</keyword>
<comment type="cofactor">
    <cofactor evidence="5">
        <name>Mg(2+)</name>
        <dbReference type="ChEBI" id="CHEBI:18420"/>
    </cofactor>
</comment>
<comment type="catalytic activity">
    <reaction evidence="5">
        <text>a 3-demethylubiquinol + S-adenosyl-L-methionine = a ubiquinol + S-adenosyl-L-homocysteine + H(+)</text>
        <dbReference type="Rhea" id="RHEA:44380"/>
        <dbReference type="Rhea" id="RHEA-COMP:9566"/>
        <dbReference type="Rhea" id="RHEA-COMP:10914"/>
        <dbReference type="ChEBI" id="CHEBI:15378"/>
        <dbReference type="ChEBI" id="CHEBI:17976"/>
        <dbReference type="ChEBI" id="CHEBI:57856"/>
        <dbReference type="ChEBI" id="CHEBI:59789"/>
        <dbReference type="ChEBI" id="CHEBI:84422"/>
        <dbReference type="EC" id="2.1.1.64"/>
    </reaction>
</comment>
<evidence type="ECO:0000256" key="2">
    <source>
        <dbReference type="ARBA" id="ARBA00022679"/>
    </source>
</evidence>
<comment type="subcellular location">
    <subcellularLocation>
        <location evidence="5">Mitochondrion inner membrane</location>
        <topology evidence="5">Peripheral membrane protein</topology>
        <orientation evidence="5">Matrix side</orientation>
    </subcellularLocation>
</comment>
<evidence type="ECO:0000256" key="3">
    <source>
        <dbReference type="ARBA" id="ARBA00022688"/>
    </source>
</evidence>
<comment type="caution">
    <text evidence="6">The sequence shown here is derived from an EMBL/GenBank/DDBJ whole genome shotgun (WGS) entry which is preliminary data.</text>
</comment>
<dbReference type="GO" id="GO:0061542">
    <property type="term" value="F:3-demethylubiquinol 3-O-methyltransferase activity"/>
    <property type="evidence" value="ECO:0007669"/>
    <property type="project" value="UniProtKB-UniRule"/>
</dbReference>
<feature type="binding site" evidence="5">
    <location>
        <position position="120"/>
    </location>
    <ligand>
        <name>S-adenosyl-L-methionine</name>
        <dbReference type="ChEBI" id="CHEBI:59789"/>
    </ligand>
</feature>
<dbReference type="CDD" id="cd02440">
    <property type="entry name" value="AdoMet_MTases"/>
    <property type="match status" value="1"/>
</dbReference>
<dbReference type="GO" id="GO:0032259">
    <property type="term" value="P:methylation"/>
    <property type="evidence" value="ECO:0007669"/>
    <property type="project" value="UniProtKB-KW"/>
</dbReference>
<keyword evidence="3 5" id="KW-0831">Ubiquinone biosynthesis</keyword>
<keyword evidence="5" id="KW-0460">Magnesium</keyword>
<dbReference type="HAMAP" id="MF_00472">
    <property type="entry name" value="UbiG"/>
    <property type="match status" value="1"/>
</dbReference>
<reference evidence="6" key="1">
    <citation type="submission" date="2020-05" db="EMBL/GenBank/DDBJ databases">
        <title>Phylogenomic resolution of chytrid fungi.</title>
        <authorList>
            <person name="Stajich J.E."/>
            <person name="Amses K."/>
            <person name="Simmons R."/>
            <person name="Seto K."/>
            <person name="Myers J."/>
            <person name="Bonds A."/>
            <person name="Quandt C.A."/>
            <person name="Barry K."/>
            <person name="Liu P."/>
            <person name="Grigoriev I."/>
            <person name="Longcore J.E."/>
            <person name="James T.Y."/>
        </authorList>
    </citation>
    <scope>NUCLEOTIDE SEQUENCE</scope>
    <source>
        <strain evidence="6">JEL0513</strain>
    </source>
</reference>
<dbReference type="GO" id="GO:0010420">
    <property type="term" value="F:polyprenyldihydroxybenzoate methyltransferase activity"/>
    <property type="evidence" value="ECO:0007669"/>
    <property type="project" value="UniProtKB-UniRule"/>
</dbReference>
<dbReference type="EC" id="2.1.1.114" evidence="5"/>
<sequence>MFHAAFGIACQPKVTAVLRASANIRIKPGTLSLSIARMYSATSSIDSAEVAKFAAASNDWWKPNGQFGMLHQMNPVRMKYIRTQTLSHLASLPVSSASTLASVQPDPAAPFKGLRVLDVGCGGGLLSESLARLGASVTATAIDASPENVAMAAYHASLDPMLNFDPKAPFSLSFRAITAEELLRETGSVFDLVCSLEVVEHVNNPKEFIGNCLELVKPNGLAIFSTINRTPTARLFTILLAENILKWVPVGTHNFDKYITPTELESFVKAVELSSVATIKSKHEIADVSGLAYRPLENKWELLDGKNSMFGFGFAGDLEMNYVMSVRKLAVAA</sequence>
<evidence type="ECO:0000256" key="5">
    <source>
        <dbReference type="HAMAP-Rule" id="MF_03190"/>
    </source>
</evidence>
<feature type="binding site" evidence="5">
    <location>
        <position position="143"/>
    </location>
    <ligand>
        <name>S-adenosyl-L-methionine</name>
        <dbReference type="ChEBI" id="CHEBI:59789"/>
    </ligand>
</feature>
<dbReference type="GO" id="GO:0031314">
    <property type="term" value="C:extrinsic component of mitochondrial inner membrane"/>
    <property type="evidence" value="ECO:0007669"/>
    <property type="project" value="UniProtKB-UniRule"/>
</dbReference>
<dbReference type="InterPro" id="IPR029063">
    <property type="entry name" value="SAM-dependent_MTases_sf"/>
</dbReference>
<keyword evidence="2 5" id="KW-0808">Transferase</keyword>
<dbReference type="Pfam" id="PF13489">
    <property type="entry name" value="Methyltransf_23"/>
    <property type="match status" value="1"/>
</dbReference>
<keyword evidence="7" id="KW-1185">Reference proteome</keyword>
<feature type="binding site" evidence="5">
    <location>
        <position position="196"/>
    </location>
    <ligand>
        <name>S-adenosyl-L-methionine</name>
        <dbReference type="ChEBI" id="CHEBI:59789"/>
    </ligand>
</feature>
<organism evidence="6 7">
    <name type="scientific">Physocladia obscura</name>
    <dbReference type="NCBI Taxonomy" id="109957"/>
    <lineage>
        <taxon>Eukaryota</taxon>
        <taxon>Fungi</taxon>
        <taxon>Fungi incertae sedis</taxon>
        <taxon>Chytridiomycota</taxon>
        <taxon>Chytridiomycota incertae sedis</taxon>
        <taxon>Chytridiomycetes</taxon>
        <taxon>Chytridiales</taxon>
        <taxon>Chytriomycetaceae</taxon>
        <taxon>Physocladia</taxon>
    </lineage>
</organism>
<feature type="binding site" evidence="5">
    <location>
        <position position="201"/>
    </location>
    <ligand>
        <name>Mg(2+)</name>
        <dbReference type="ChEBI" id="CHEBI:18420"/>
    </ligand>
</feature>
<keyword evidence="1 5" id="KW-0489">Methyltransferase</keyword>
<dbReference type="NCBIfam" id="TIGR01983">
    <property type="entry name" value="UbiG"/>
    <property type="match status" value="1"/>
</dbReference>